<evidence type="ECO:0000256" key="4">
    <source>
        <dbReference type="PROSITE-ProRule" id="PRU00433"/>
    </source>
</evidence>
<keyword evidence="3 4" id="KW-0408">Iron</keyword>
<keyword evidence="9" id="KW-1185">Reference proteome</keyword>
<evidence type="ECO:0000256" key="6">
    <source>
        <dbReference type="SAM" id="SignalP"/>
    </source>
</evidence>
<evidence type="ECO:0000256" key="1">
    <source>
        <dbReference type="ARBA" id="ARBA00022617"/>
    </source>
</evidence>
<dbReference type="InterPro" id="IPR055557">
    <property type="entry name" value="DUF7133"/>
</dbReference>
<keyword evidence="2 4" id="KW-0479">Metal-binding</keyword>
<reference evidence="8 9" key="1">
    <citation type="journal article" date="2022" name="Syst. Appl. Microbiol.">
        <title>Rhodopirellula aestuarii sp. nov., a novel member of the genus Rhodopirellula isolated from brackish sediments collected in the Tagus River estuary, Portugal.</title>
        <authorList>
            <person name="Vitorino I.R."/>
            <person name="Klimek D."/>
            <person name="Calusinska M."/>
            <person name="Lobo-da-Cunha A."/>
            <person name="Vasconcelos V."/>
            <person name="Lage O.M."/>
        </authorList>
    </citation>
    <scope>NUCLEOTIDE SEQUENCE [LARGE SCALE GENOMIC DNA]</scope>
    <source>
        <strain evidence="8 9">ICT_H3.1</strain>
    </source>
</reference>
<feature type="compositionally biased region" description="Polar residues" evidence="5">
    <location>
        <begin position="40"/>
        <end position="51"/>
    </location>
</feature>
<dbReference type="Gene3D" id="2.120.10.30">
    <property type="entry name" value="TolB, C-terminal domain"/>
    <property type="match status" value="1"/>
</dbReference>
<dbReference type="NCBIfam" id="TIGR02603">
    <property type="entry name" value="CxxCH_TIGR02603"/>
    <property type="match status" value="1"/>
</dbReference>
<evidence type="ECO:0000256" key="5">
    <source>
        <dbReference type="SAM" id="MobiDB-lite"/>
    </source>
</evidence>
<protein>
    <submittedName>
        <fullName evidence="8">C-type cytochrome</fullName>
    </submittedName>
</protein>
<keyword evidence="6" id="KW-0732">Signal</keyword>
<organism evidence="8 9">
    <name type="scientific">Aporhodopirellula aestuarii</name>
    <dbReference type="NCBI Taxonomy" id="2950107"/>
    <lineage>
        <taxon>Bacteria</taxon>
        <taxon>Pseudomonadati</taxon>
        <taxon>Planctomycetota</taxon>
        <taxon>Planctomycetia</taxon>
        <taxon>Pirellulales</taxon>
        <taxon>Pirellulaceae</taxon>
        <taxon>Aporhodopirellula</taxon>
    </lineage>
</organism>
<keyword evidence="1 4" id="KW-0349">Heme</keyword>
<comment type="caution">
    <text evidence="8">The sequence shown here is derived from an EMBL/GenBank/DDBJ whole genome shotgun (WGS) entry which is preliminary data.</text>
</comment>
<evidence type="ECO:0000313" key="9">
    <source>
        <dbReference type="Proteomes" id="UP001202961"/>
    </source>
</evidence>
<dbReference type="InterPro" id="IPR013428">
    <property type="entry name" value="Membrane-bound_put_N"/>
</dbReference>
<dbReference type="NCBIfam" id="TIGR02604">
    <property type="entry name" value="Piru_Ver_Nterm"/>
    <property type="match status" value="1"/>
</dbReference>
<evidence type="ECO:0000313" key="8">
    <source>
        <dbReference type="EMBL" id="MCM2375210.1"/>
    </source>
</evidence>
<dbReference type="Pfam" id="PF23500">
    <property type="entry name" value="DUF7133"/>
    <property type="match status" value="2"/>
</dbReference>
<dbReference type="InterPro" id="IPR036909">
    <property type="entry name" value="Cyt_c-like_dom_sf"/>
</dbReference>
<gene>
    <name evidence="8" type="ORF">NB063_31700</name>
</gene>
<evidence type="ECO:0000256" key="3">
    <source>
        <dbReference type="ARBA" id="ARBA00023004"/>
    </source>
</evidence>
<dbReference type="InterPro" id="IPR011041">
    <property type="entry name" value="Quinoprot_gluc/sorb_DH_b-prop"/>
</dbReference>
<feature type="chain" id="PRO_5045368070" evidence="6">
    <location>
        <begin position="28"/>
        <end position="1142"/>
    </location>
</feature>
<dbReference type="PROSITE" id="PS51007">
    <property type="entry name" value="CYTC"/>
    <property type="match status" value="1"/>
</dbReference>
<evidence type="ECO:0000259" key="7">
    <source>
        <dbReference type="PROSITE" id="PS51007"/>
    </source>
</evidence>
<accession>A0ABT0UE71</accession>
<dbReference type="InterPro" id="IPR009056">
    <property type="entry name" value="Cyt_c-like_dom"/>
</dbReference>
<proteinExistence type="predicted"/>
<dbReference type="InterPro" id="IPR011042">
    <property type="entry name" value="6-blade_b-propeller_TolB-like"/>
</dbReference>
<feature type="domain" description="Cytochrome c" evidence="7">
    <location>
        <begin position="999"/>
        <end position="1131"/>
    </location>
</feature>
<feature type="signal peptide" evidence="6">
    <location>
        <begin position="1"/>
        <end position="27"/>
    </location>
</feature>
<dbReference type="SUPFAM" id="SSF46626">
    <property type="entry name" value="Cytochrome c"/>
    <property type="match status" value="1"/>
</dbReference>
<evidence type="ECO:0000256" key="2">
    <source>
        <dbReference type="ARBA" id="ARBA00022723"/>
    </source>
</evidence>
<dbReference type="RefSeq" id="WP_250933802.1">
    <property type="nucleotide sequence ID" value="NZ_JAMQBK010000141.1"/>
</dbReference>
<dbReference type="Gene3D" id="1.10.760.10">
    <property type="entry name" value="Cytochrome c-like domain"/>
    <property type="match status" value="1"/>
</dbReference>
<feature type="region of interest" description="Disordered" evidence="5">
    <location>
        <begin position="29"/>
        <end position="72"/>
    </location>
</feature>
<name>A0ABT0UE71_9BACT</name>
<dbReference type="PANTHER" id="PTHR33546">
    <property type="entry name" value="LARGE, MULTIFUNCTIONAL SECRETED PROTEIN-RELATED"/>
    <property type="match status" value="1"/>
</dbReference>
<dbReference type="InterPro" id="IPR013427">
    <property type="entry name" value="Haem-bd_dom_put"/>
</dbReference>
<dbReference type="PANTHER" id="PTHR33546:SF1">
    <property type="entry name" value="LARGE, MULTIFUNCTIONAL SECRETED PROTEIN"/>
    <property type="match status" value="1"/>
</dbReference>
<dbReference type="Proteomes" id="UP001202961">
    <property type="component" value="Unassembled WGS sequence"/>
</dbReference>
<dbReference type="EMBL" id="JAMQBK010000141">
    <property type="protein sequence ID" value="MCM2375210.1"/>
    <property type="molecule type" value="Genomic_DNA"/>
</dbReference>
<dbReference type="SUPFAM" id="SSF50952">
    <property type="entry name" value="Soluble quinoprotein glucose dehydrogenase"/>
    <property type="match status" value="1"/>
</dbReference>
<sequence length="1142" mass="124799">MNPRRVTRRTVVGGLLCAMTAIPPVFAADPVPEAEPSRPAATTSGSPTGGNESAFPVPENTEPLAVSHPQLSPSDSAAAIRLPAGFDVSVFAAEPDAQNPIDLAWDHRGRMWVAENYTYAKSGVRFRDDLRDRVVVFTDEDCDGTPESRTVFLDTLSRLTSVEVGPGKFTVAGVSTAPGRGDELTNGVAGTRDSQASPQTVDGVWLMCPPQLLFVPDADHDMVPDAPPRVVLDGFDVAKQNYHNFANGLRFGPDGWLYGRCGGSCPGRVGAPGTPDAQRVALEGGMWRFDVRTERFEAICHGTTNPWGHDFNSFGELFFINTVNGHLWHGIHGAHFNRPFTLDPNPNVYATIDQHADHYHFDTGQHWTKSRDGAANDFGGGHAHCGLMIYQESTWPSEYRDSLMTLNFHGRRANRENLLRRGSGYVGTHGDDFFLSDDEWFRGMEMSAGPDGNVFVLDWSDLGECHEHTGVHRTSGRIYKITARQSDTERQTSASLRESRLKRLADGDVPGLIEMVSGEDRWFSHQAALRLRELRSSGVDVSVAIASMSSSAKRRREADHSSGDGIPDAASTCRMLWTLDCLDGFSESGGPVSLRDYDVYLSDPSEHVRAAAIRSFTQRWPIDDVYGPNEQGRTAWPQIADQANELIATMDRVGAQDSALIRLTLASTLQRLPIEMRASAATKLLQLSGDQDVGDHNFAKMVWYGVMSRSSTHPREMIDVASASRLPELTTYLARSVAEQIETTPIAFGELAAAGMSKLNSDDVENARRWCDAMFAGIEQGLVGIRRAEMPSNWPQFKTAIRAASLDQETLLKRLDTLFGDGLSTERLAEILDDKDADLTERLNALKGLVAAWHEAGSNDPAAAAKLVKSAKPLVASPHVNLAAAETLATIEHPAVAQLLLDHYGRFRAPLRASVVSLLCSRMTFATALVERLERTGRGKLSKDALDASHVRGLVALGDPDLTRRVESVWGRVRETPGERLAEMSRLKAMLTPDRLRRANLSDGRVLFDRMCSTCHRMFGAGELVGPDLTGAQRGSLDYLLSNIVDPDAVVGVDFRATKILTLDGRLLVGLVTQRTRRTLTIASDSRTETISLDEVEDEFPTESSPMPSGLLQPLSDNQIANLIAYLQSPVQVAGAQSENAD</sequence>